<keyword evidence="4 15" id="KW-0436">Ligase</keyword>
<keyword evidence="19" id="KW-1185">Reference proteome</keyword>
<dbReference type="InterPro" id="IPR010994">
    <property type="entry name" value="RuvA_2-like"/>
</dbReference>
<evidence type="ECO:0000256" key="12">
    <source>
        <dbReference type="ARBA" id="ARBA00023211"/>
    </source>
</evidence>
<dbReference type="FunFam" id="2.40.50.140:FF:000012">
    <property type="entry name" value="DNA ligase"/>
    <property type="match status" value="1"/>
</dbReference>
<evidence type="ECO:0000313" key="18">
    <source>
        <dbReference type="EMBL" id="EKU27283.1"/>
    </source>
</evidence>
<evidence type="ECO:0000256" key="2">
    <source>
        <dbReference type="ARBA" id="ARBA00012722"/>
    </source>
</evidence>
<evidence type="ECO:0000256" key="5">
    <source>
        <dbReference type="ARBA" id="ARBA00022705"/>
    </source>
</evidence>
<feature type="binding site" evidence="15">
    <location>
        <position position="136"/>
    </location>
    <ligand>
        <name>NAD(+)</name>
        <dbReference type="ChEBI" id="CHEBI:57540"/>
    </ligand>
</feature>
<dbReference type="InterPro" id="IPR012340">
    <property type="entry name" value="NA-bd_OB-fold"/>
</dbReference>
<dbReference type="InterPro" id="IPR013839">
    <property type="entry name" value="DNAligase_adenylation"/>
</dbReference>
<dbReference type="Pfam" id="PF01653">
    <property type="entry name" value="DNA_ligase_aden"/>
    <property type="match status" value="1"/>
</dbReference>
<dbReference type="GO" id="GO:0003677">
    <property type="term" value="F:DNA binding"/>
    <property type="evidence" value="ECO:0007669"/>
    <property type="project" value="InterPro"/>
</dbReference>
<dbReference type="NCBIfam" id="TIGR00575">
    <property type="entry name" value="dnlj"/>
    <property type="match status" value="1"/>
</dbReference>
<evidence type="ECO:0000256" key="13">
    <source>
        <dbReference type="ARBA" id="ARBA00034005"/>
    </source>
</evidence>
<dbReference type="SMART" id="SM00532">
    <property type="entry name" value="LIGANc"/>
    <property type="match status" value="1"/>
</dbReference>
<dbReference type="Pfam" id="PF00533">
    <property type="entry name" value="BRCT"/>
    <property type="match status" value="1"/>
</dbReference>
<dbReference type="InterPro" id="IPR041663">
    <property type="entry name" value="DisA/LigA_HHH"/>
</dbReference>
<organism evidence="18 19">
    <name type="scientific">Catellicoccus marimammalium M35/04/3</name>
    <dbReference type="NCBI Taxonomy" id="1234409"/>
    <lineage>
        <taxon>Bacteria</taxon>
        <taxon>Bacillati</taxon>
        <taxon>Bacillota</taxon>
        <taxon>Bacilli</taxon>
        <taxon>Lactobacillales</taxon>
        <taxon>Enterococcaceae</taxon>
        <taxon>Catellicoccus</taxon>
    </lineage>
</organism>
<dbReference type="Gene3D" id="1.10.287.610">
    <property type="entry name" value="Helix hairpin bin"/>
    <property type="match status" value="1"/>
</dbReference>
<comment type="cofactor">
    <cofactor evidence="15">
        <name>Mg(2+)</name>
        <dbReference type="ChEBI" id="CHEBI:18420"/>
    </cofactor>
    <cofactor evidence="15">
        <name>Mn(2+)</name>
        <dbReference type="ChEBI" id="CHEBI:29035"/>
    </cofactor>
</comment>
<evidence type="ECO:0000256" key="4">
    <source>
        <dbReference type="ARBA" id="ARBA00022598"/>
    </source>
</evidence>
<keyword evidence="8 15" id="KW-0862">Zinc</keyword>
<accession>K8ZL30</accession>
<evidence type="ECO:0000256" key="1">
    <source>
        <dbReference type="ARBA" id="ARBA00004067"/>
    </source>
</evidence>
<keyword evidence="6 15" id="KW-0479">Metal-binding</keyword>
<evidence type="ECO:0000256" key="6">
    <source>
        <dbReference type="ARBA" id="ARBA00022723"/>
    </source>
</evidence>
<dbReference type="InterPro" id="IPR004149">
    <property type="entry name" value="Znf_DNAligase_C4"/>
</dbReference>
<dbReference type="eggNOG" id="COG0272">
    <property type="taxonomic scope" value="Bacteria"/>
</dbReference>
<dbReference type="CDD" id="cd17748">
    <property type="entry name" value="BRCT_DNA_ligase_like"/>
    <property type="match status" value="1"/>
</dbReference>
<feature type="active site" description="N6-AMP-lysine intermediate" evidence="15">
    <location>
        <position position="115"/>
    </location>
</feature>
<dbReference type="InterPro" id="IPR001679">
    <property type="entry name" value="DNA_ligase"/>
</dbReference>
<dbReference type="PATRIC" id="fig|1234409.3.peg.564"/>
<evidence type="ECO:0000259" key="17">
    <source>
        <dbReference type="PROSITE" id="PS50172"/>
    </source>
</evidence>
<dbReference type="GO" id="GO:0005829">
    <property type="term" value="C:cytosol"/>
    <property type="evidence" value="ECO:0007669"/>
    <property type="project" value="TreeGrafter"/>
</dbReference>
<dbReference type="SUPFAM" id="SSF50249">
    <property type="entry name" value="Nucleic acid-binding proteins"/>
    <property type="match status" value="1"/>
</dbReference>
<keyword evidence="9 15" id="KW-0460">Magnesium</keyword>
<sequence length="668" mass="75956">MNEIQKEMAQLQEELKRYAKAYYVEDAPLVEDHIYDEKYQKLLSLEAQYPQYKMKDSITSEVGSANEIQNTPFEKVRHRIPMLSLGDVFSFAELEQFIQRVEKEVGPCQYMCELKIDGLAINLRYEKGKLVQGSTRGNGVIGEDITHNIRTIKDIPQTLPDELSIEVRGECYMSKRSFEQLNQRQEEAGLAPFANPRNAAAGSLRQLDAKVTKERQLSSFIYQIAHYDRLSVTTQEENLHQLKELGFAVDVHDRLCHSIAEIEDYITEMQEKRHELSYDIDGIVIKVNSLDTQAHLGTTIKVPRWAIAYKFPPEEVTTVLREIEWTVGRTGVVTPTAIMDPVFVAGTTVSRASLHNPDYIQEKDLRLGDTVYLHKAGDIIPEISRVDLSKRPKEATPYVIPTTCPSCHEPLTHLKEEVALRCMNPLCPAQAKELMKHFVSRNAMDVRGVGESILDQLFQKGMIHTMDDLYRLTEDDLLQLDKVKEKKAQNILTSIEESKHRSLEHLIFGLGIRHIGYKVAKMLAQTFKTMEHLQQVTKEELLALDGFGEIMADSLLHYFAQKEAQELIEHLKELGVSMKYHAPHVEETTVDTALFAGQTIVLTGKLSHFTRDELKEKLEQWGAKVTGSVSQKTDLVIAGEKAGSKKTKAESLGIPIWSEEELLEKIKE</sequence>
<keyword evidence="10 15" id="KW-0520">NAD</keyword>
<evidence type="ECO:0000256" key="3">
    <source>
        <dbReference type="ARBA" id="ARBA00013308"/>
    </source>
</evidence>
<dbReference type="PROSITE" id="PS01055">
    <property type="entry name" value="DNA_LIGASE_N1"/>
    <property type="match status" value="1"/>
</dbReference>
<name>K8ZL30_9ENTE</name>
<dbReference type="STRING" id="1234409.C683_0614"/>
<dbReference type="GO" id="GO:0006281">
    <property type="term" value="P:DNA repair"/>
    <property type="evidence" value="ECO:0007669"/>
    <property type="project" value="UniProtKB-KW"/>
</dbReference>
<comment type="catalytic activity">
    <reaction evidence="13 15 16">
        <text>NAD(+) + (deoxyribonucleotide)n-3'-hydroxyl + 5'-phospho-(deoxyribonucleotide)m = (deoxyribonucleotide)n+m + AMP + beta-nicotinamide D-nucleotide.</text>
        <dbReference type="EC" id="6.5.1.2"/>
    </reaction>
</comment>
<evidence type="ECO:0000256" key="11">
    <source>
        <dbReference type="ARBA" id="ARBA00023204"/>
    </source>
</evidence>
<dbReference type="GO" id="GO:0006260">
    <property type="term" value="P:DNA replication"/>
    <property type="evidence" value="ECO:0007669"/>
    <property type="project" value="UniProtKB-KW"/>
</dbReference>
<keyword evidence="12 15" id="KW-0464">Manganese</keyword>
<dbReference type="NCBIfam" id="NF005932">
    <property type="entry name" value="PRK07956.1"/>
    <property type="match status" value="1"/>
</dbReference>
<feature type="binding site" evidence="15">
    <location>
        <position position="404"/>
    </location>
    <ligand>
        <name>Zn(2+)</name>
        <dbReference type="ChEBI" id="CHEBI:29105"/>
    </ligand>
</feature>
<dbReference type="CDD" id="cd00114">
    <property type="entry name" value="LIGANc"/>
    <property type="match status" value="1"/>
</dbReference>
<dbReference type="PANTHER" id="PTHR23389:SF9">
    <property type="entry name" value="DNA LIGASE"/>
    <property type="match status" value="1"/>
</dbReference>
<protein>
    <recommendedName>
        <fullName evidence="3 15">DNA ligase</fullName>
        <ecNumber evidence="2 15">6.5.1.2</ecNumber>
    </recommendedName>
    <alternativeName>
        <fullName evidence="15">Polydeoxyribonucleotide synthase [NAD(+)]</fullName>
    </alternativeName>
</protein>
<gene>
    <name evidence="15" type="primary">ligA</name>
    <name evidence="18" type="ORF">C683_0614</name>
</gene>
<evidence type="ECO:0000256" key="16">
    <source>
        <dbReference type="RuleBase" id="RU000618"/>
    </source>
</evidence>
<keyword evidence="5 15" id="KW-0235">DNA replication</keyword>
<dbReference type="InterPro" id="IPR003583">
    <property type="entry name" value="Hlx-hairpin-Hlx_DNA-bd_motif"/>
</dbReference>
<dbReference type="PROSITE" id="PS50172">
    <property type="entry name" value="BRCT"/>
    <property type="match status" value="1"/>
</dbReference>
<dbReference type="FunFam" id="3.30.470.30:FF:000001">
    <property type="entry name" value="DNA ligase"/>
    <property type="match status" value="1"/>
</dbReference>
<evidence type="ECO:0000256" key="14">
    <source>
        <dbReference type="ARBA" id="ARBA00060881"/>
    </source>
</evidence>
<feature type="binding site" evidence="15">
    <location>
        <position position="407"/>
    </location>
    <ligand>
        <name>Zn(2+)</name>
        <dbReference type="ChEBI" id="CHEBI:29105"/>
    </ligand>
</feature>
<dbReference type="InterPro" id="IPR013840">
    <property type="entry name" value="DNAligase_N"/>
</dbReference>
<dbReference type="EC" id="6.5.1.2" evidence="2 15"/>
<dbReference type="InterPro" id="IPR001357">
    <property type="entry name" value="BRCT_dom"/>
</dbReference>
<feature type="binding site" evidence="15">
    <location>
        <position position="170"/>
    </location>
    <ligand>
        <name>NAD(+)</name>
        <dbReference type="ChEBI" id="CHEBI:57540"/>
    </ligand>
</feature>
<dbReference type="FunFam" id="1.10.150.20:FF:000006">
    <property type="entry name" value="DNA ligase"/>
    <property type="match status" value="1"/>
</dbReference>
<dbReference type="Pfam" id="PF14520">
    <property type="entry name" value="HHH_5"/>
    <property type="match status" value="1"/>
</dbReference>
<feature type="binding site" evidence="15">
    <location>
        <position position="427"/>
    </location>
    <ligand>
        <name>Zn(2+)</name>
        <dbReference type="ChEBI" id="CHEBI:29105"/>
    </ligand>
</feature>
<dbReference type="FunFam" id="1.10.150.20:FF:000007">
    <property type="entry name" value="DNA ligase"/>
    <property type="match status" value="1"/>
</dbReference>
<proteinExistence type="inferred from homology"/>
<keyword evidence="7 15" id="KW-0227">DNA damage</keyword>
<dbReference type="Gene3D" id="2.40.50.140">
    <property type="entry name" value="Nucleic acid-binding proteins"/>
    <property type="match status" value="1"/>
</dbReference>
<dbReference type="PIRSF" id="PIRSF001604">
    <property type="entry name" value="LigA"/>
    <property type="match status" value="1"/>
</dbReference>
<feature type="binding site" evidence="15">
    <location>
        <begin position="32"/>
        <end position="36"/>
    </location>
    <ligand>
        <name>NAD(+)</name>
        <dbReference type="ChEBI" id="CHEBI:57540"/>
    </ligand>
</feature>
<dbReference type="PANTHER" id="PTHR23389">
    <property type="entry name" value="CHROMOSOME TRANSMISSION FIDELITY FACTOR 18"/>
    <property type="match status" value="1"/>
</dbReference>
<keyword evidence="11 15" id="KW-0234">DNA repair</keyword>
<dbReference type="SUPFAM" id="SSF52113">
    <property type="entry name" value="BRCT domain"/>
    <property type="match status" value="1"/>
</dbReference>
<comment type="caution">
    <text evidence="18">The sequence shown here is derived from an EMBL/GenBank/DDBJ whole genome shotgun (WGS) entry which is preliminary data.</text>
</comment>
<dbReference type="Gene3D" id="3.30.470.30">
    <property type="entry name" value="DNA ligase/mRNA capping enzyme"/>
    <property type="match status" value="1"/>
</dbReference>
<evidence type="ECO:0000256" key="9">
    <source>
        <dbReference type="ARBA" id="ARBA00022842"/>
    </source>
</evidence>
<dbReference type="SMART" id="SM00278">
    <property type="entry name" value="HhH1"/>
    <property type="match status" value="3"/>
</dbReference>
<dbReference type="GO" id="GO:0003911">
    <property type="term" value="F:DNA ligase (NAD+) activity"/>
    <property type="evidence" value="ECO:0007669"/>
    <property type="project" value="UniProtKB-UniRule"/>
</dbReference>
<evidence type="ECO:0000313" key="19">
    <source>
        <dbReference type="Proteomes" id="UP000016057"/>
    </source>
</evidence>
<dbReference type="InterPro" id="IPR036420">
    <property type="entry name" value="BRCT_dom_sf"/>
</dbReference>
<dbReference type="GO" id="GO:0046872">
    <property type="term" value="F:metal ion binding"/>
    <property type="evidence" value="ECO:0007669"/>
    <property type="project" value="UniProtKB-KW"/>
</dbReference>
<dbReference type="RefSeq" id="WP_009489902.1">
    <property type="nucleotide sequence ID" value="NZ_AMYT01000017.1"/>
</dbReference>
<feature type="domain" description="BRCT" evidence="17">
    <location>
        <begin position="590"/>
        <end position="668"/>
    </location>
</feature>
<feature type="binding site" evidence="15">
    <location>
        <position position="113"/>
    </location>
    <ligand>
        <name>NAD(+)</name>
        <dbReference type="ChEBI" id="CHEBI:57540"/>
    </ligand>
</feature>
<dbReference type="Pfam" id="PF03119">
    <property type="entry name" value="DNA_ligase_ZBD"/>
    <property type="match status" value="1"/>
</dbReference>
<dbReference type="EMBL" id="AMYT01000017">
    <property type="protein sequence ID" value="EKU27283.1"/>
    <property type="molecule type" value="Genomic_DNA"/>
</dbReference>
<feature type="binding site" evidence="15">
    <location>
        <position position="310"/>
    </location>
    <ligand>
        <name>NAD(+)</name>
        <dbReference type="ChEBI" id="CHEBI:57540"/>
    </ligand>
</feature>
<evidence type="ECO:0000256" key="10">
    <source>
        <dbReference type="ARBA" id="ARBA00023027"/>
    </source>
</evidence>
<feature type="binding site" evidence="15">
    <location>
        <position position="422"/>
    </location>
    <ligand>
        <name>Zn(2+)</name>
        <dbReference type="ChEBI" id="CHEBI:29105"/>
    </ligand>
</feature>
<feature type="binding site" evidence="15">
    <location>
        <begin position="84"/>
        <end position="85"/>
    </location>
    <ligand>
        <name>NAD(+)</name>
        <dbReference type="ChEBI" id="CHEBI:57540"/>
    </ligand>
</feature>
<comment type="function">
    <text evidence="1 15">DNA ligase that catalyzes the formation of phosphodiester linkages between 5'-phosphoryl and 3'-hydroxyl groups in double-stranded DNA using NAD as a coenzyme and as the energy source for the reaction. It is essential for DNA replication and repair of damaged DNA.</text>
</comment>
<dbReference type="SMART" id="SM00292">
    <property type="entry name" value="BRCT"/>
    <property type="match status" value="1"/>
</dbReference>
<dbReference type="Gene3D" id="1.10.150.20">
    <property type="entry name" value="5' to 3' exonuclease, C-terminal subdomain"/>
    <property type="match status" value="2"/>
</dbReference>
<evidence type="ECO:0000256" key="15">
    <source>
        <dbReference type="HAMAP-Rule" id="MF_01588"/>
    </source>
</evidence>
<evidence type="ECO:0000256" key="7">
    <source>
        <dbReference type="ARBA" id="ARBA00022763"/>
    </source>
</evidence>
<feature type="binding site" evidence="15">
    <location>
        <position position="286"/>
    </location>
    <ligand>
        <name>NAD(+)</name>
        <dbReference type="ChEBI" id="CHEBI:57540"/>
    </ligand>
</feature>
<dbReference type="Proteomes" id="UP000016057">
    <property type="component" value="Unassembled WGS sequence"/>
</dbReference>
<dbReference type="PROSITE" id="PS01056">
    <property type="entry name" value="DNA_LIGASE_N2"/>
    <property type="match status" value="1"/>
</dbReference>
<dbReference type="HAMAP" id="MF_01588">
    <property type="entry name" value="DNA_ligase_A"/>
    <property type="match status" value="1"/>
</dbReference>
<comment type="similarity">
    <text evidence="14 15">Belongs to the NAD-dependent DNA ligase family. LigA subfamily.</text>
</comment>
<dbReference type="Pfam" id="PF03120">
    <property type="entry name" value="OB_DNA_ligase"/>
    <property type="match status" value="1"/>
</dbReference>
<dbReference type="AlphaFoldDB" id="K8ZL30"/>
<dbReference type="InterPro" id="IPR033136">
    <property type="entry name" value="DNA_ligase_CS"/>
</dbReference>
<dbReference type="SUPFAM" id="SSF56091">
    <property type="entry name" value="DNA ligase/mRNA capping enzyme, catalytic domain"/>
    <property type="match status" value="1"/>
</dbReference>
<reference evidence="18 19" key="1">
    <citation type="journal article" date="2013" name="Genome Announc.">
        <title>Draft Genome Sequence of Catellicoccus marimammalium, a Novel Species Commonly Found in Gull Feces.</title>
        <authorList>
            <person name="Weigand M.R."/>
            <person name="Ryu H."/>
            <person name="Bozcek L."/>
            <person name="Konstantinidis K.T."/>
            <person name="Santo Domingo J.W."/>
        </authorList>
    </citation>
    <scope>NUCLEOTIDE SEQUENCE [LARGE SCALE GENOMIC DNA]</scope>
    <source>
        <strain evidence="18 19">M35/04/3</strain>
    </source>
</reference>
<dbReference type="Gene3D" id="3.40.50.10190">
    <property type="entry name" value="BRCT domain"/>
    <property type="match status" value="1"/>
</dbReference>
<dbReference type="InterPro" id="IPR018239">
    <property type="entry name" value="DNA_ligase_AS"/>
</dbReference>
<dbReference type="SUPFAM" id="SSF47781">
    <property type="entry name" value="RuvA domain 2-like"/>
    <property type="match status" value="1"/>
</dbReference>
<dbReference type="InterPro" id="IPR004150">
    <property type="entry name" value="NAD_DNA_ligase_OB"/>
</dbReference>
<evidence type="ECO:0000256" key="8">
    <source>
        <dbReference type="ARBA" id="ARBA00022833"/>
    </source>
</evidence>
<dbReference type="Gene3D" id="6.20.10.30">
    <property type="match status" value="1"/>
</dbReference>
<dbReference type="OrthoDB" id="9759736at2"/>
<dbReference type="Pfam" id="PF12826">
    <property type="entry name" value="HHH_2"/>
    <property type="match status" value="1"/>
</dbReference>